<keyword evidence="3" id="KW-1185">Reference proteome</keyword>
<evidence type="ECO:0008006" key="4">
    <source>
        <dbReference type="Google" id="ProtNLM"/>
    </source>
</evidence>
<sequence>MGFETTVVISIFFVSVLVLGTNSYAVMSSSNDIVSDAEDIRYEMQYNKLNSAVTPVSMNFDNESSILTVEITNSGKIVLDSDEISILVDGYLLNYDYYPETLKWYPGETKIFAVEDPDGSTNKRVKVVTDSGVTGYIGGVPSSGDGTIPDIDWDIEPPETEPEDFITIDMVGINNKNSQLVIQATNHGTNTLYADELSILVEGRVKLYSYSPDTRTWFPRETKTFIVEGISGTTHTKVDLITDTGISATFSGVPEKIKDNN</sequence>
<name>A0ABU9KXJ6_9EURY</name>
<protein>
    <recommendedName>
        <fullName evidence="4">Flagellin</fullName>
    </recommendedName>
</protein>
<feature type="transmembrane region" description="Helical" evidence="1">
    <location>
        <begin position="7"/>
        <end position="27"/>
    </location>
</feature>
<comment type="caution">
    <text evidence="2">The sequence shown here is derived from an EMBL/GenBank/DDBJ whole genome shotgun (WGS) entry which is preliminary data.</text>
</comment>
<dbReference type="PANTHER" id="PTHR42200:SF2">
    <property type="entry name" value="ARCHAEAL FLAGELLA-RELATED PROTEIN F"/>
    <property type="match status" value="1"/>
</dbReference>
<dbReference type="PANTHER" id="PTHR42200">
    <property type="entry name" value="ARCHAEAL FLAGELLA-RELATED PROTEIN F-RELATED"/>
    <property type="match status" value="1"/>
</dbReference>
<proteinExistence type="predicted"/>
<accession>A0ABU9KXJ6</accession>
<dbReference type="RefSeq" id="WP_342127885.1">
    <property type="nucleotide sequence ID" value="NZ_JBCAUS010000007.1"/>
</dbReference>
<dbReference type="InterPro" id="IPR002774">
    <property type="entry name" value="Flagellin_arc-type"/>
</dbReference>
<evidence type="ECO:0000313" key="2">
    <source>
        <dbReference type="EMBL" id="MEL4306280.1"/>
    </source>
</evidence>
<evidence type="ECO:0000256" key="1">
    <source>
        <dbReference type="SAM" id="Phobius"/>
    </source>
</evidence>
<organism evidence="2 3">
    <name type="scientific">Methanococcoides cohabitans</name>
    <dbReference type="NCBI Taxonomy" id="3136559"/>
    <lineage>
        <taxon>Archaea</taxon>
        <taxon>Methanobacteriati</taxon>
        <taxon>Methanobacteriota</taxon>
        <taxon>Stenosarchaea group</taxon>
        <taxon>Methanomicrobia</taxon>
        <taxon>Methanosarcinales</taxon>
        <taxon>Methanosarcinaceae</taxon>
        <taxon>Methanococcoides</taxon>
    </lineage>
</organism>
<reference evidence="2 3" key="1">
    <citation type="submission" date="2024-04" db="EMBL/GenBank/DDBJ databases">
        <title>Methanococcoides sp. LMO-2.</title>
        <authorList>
            <person name="Liang L."/>
        </authorList>
    </citation>
    <scope>NUCLEOTIDE SEQUENCE [LARGE SCALE GENOMIC DNA]</scope>
    <source>
        <strain evidence="2 3">LMO-2</strain>
    </source>
</reference>
<dbReference type="EMBL" id="JBCAUS010000007">
    <property type="protein sequence ID" value="MEL4306280.1"/>
    <property type="molecule type" value="Genomic_DNA"/>
</dbReference>
<gene>
    <name evidence="2" type="ORF">WOA13_10665</name>
</gene>
<evidence type="ECO:0000313" key="3">
    <source>
        <dbReference type="Proteomes" id="UP001396646"/>
    </source>
</evidence>
<keyword evidence="1" id="KW-0472">Membrane</keyword>
<keyword evidence="1" id="KW-1133">Transmembrane helix</keyword>
<dbReference type="Proteomes" id="UP001396646">
    <property type="component" value="Unassembled WGS sequence"/>
</dbReference>
<keyword evidence="1" id="KW-0812">Transmembrane</keyword>